<comment type="caution">
    <text evidence="3">The sequence shown here is derived from an EMBL/GenBank/DDBJ whole genome shotgun (WGS) entry which is preliminary data.</text>
</comment>
<accession>G9XVY3</accession>
<dbReference type="HOGENOM" id="CLU_279239_0_0_9"/>
<dbReference type="EMBL" id="AFZX01000137">
    <property type="protein sequence ID" value="EHL04246.1"/>
    <property type="molecule type" value="Genomic_DNA"/>
</dbReference>
<feature type="chain" id="PRO_5003528422" evidence="2">
    <location>
        <begin position="35"/>
        <end position="1129"/>
    </location>
</feature>
<dbReference type="PANTHER" id="PTHR30032">
    <property type="entry name" value="N-ACETYLMURAMOYL-L-ALANINE AMIDASE-RELATED"/>
    <property type="match status" value="1"/>
</dbReference>
<evidence type="ECO:0000313" key="4">
    <source>
        <dbReference type="Proteomes" id="UP000004416"/>
    </source>
</evidence>
<reference evidence="3 4" key="1">
    <citation type="submission" date="2011-08" db="EMBL/GenBank/DDBJ databases">
        <authorList>
            <person name="Weinstock G."/>
            <person name="Sodergren E."/>
            <person name="Clifton S."/>
            <person name="Fulton L."/>
            <person name="Fulton B."/>
            <person name="Courtney L."/>
            <person name="Fronick C."/>
            <person name="Harrison M."/>
            <person name="Strong C."/>
            <person name="Farmer C."/>
            <person name="Delahaunty K."/>
            <person name="Markovic C."/>
            <person name="Hall O."/>
            <person name="Minx P."/>
            <person name="Tomlinson C."/>
            <person name="Mitreva M."/>
            <person name="Hou S."/>
            <person name="Chen J."/>
            <person name="Wollam A."/>
            <person name="Pepin K.H."/>
            <person name="Johnson M."/>
            <person name="Bhonagiri V."/>
            <person name="Zhang X."/>
            <person name="Suruliraj S."/>
            <person name="Warren W."/>
            <person name="Chinwalla A."/>
            <person name="Mardis E.R."/>
            <person name="Wilson R.K."/>
        </authorList>
    </citation>
    <scope>NUCLEOTIDE SEQUENCE [LARGE SCALE GENOMIC DNA]</scope>
    <source>
        <strain evidence="3 4">DP7</strain>
    </source>
</reference>
<evidence type="ECO:0000256" key="1">
    <source>
        <dbReference type="ARBA" id="ARBA00022729"/>
    </source>
</evidence>
<gene>
    <name evidence="3" type="ORF">HMPREF0322_05166</name>
</gene>
<name>G9XVY3_DESHA</name>
<dbReference type="AlphaFoldDB" id="G9XVY3"/>
<dbReference type="Gene3D" id="2.60.40.1220">
    <property type="match status" value="1"/>
</dbReference>
<dbReference type="InterPro" id="IPR051922">
    <property type="entry name" value="Bact_Sporulation_Assoc"/>
</dbReference>
<dbReference type="Gene3D" id="3.40.50.12090">
    <property type="match status" value="2"/>
</dbReference>
<feature type="signal peptide" evidence="2">
    <location>
        <begin position="1"/>
        <end position="34"/>
    </location>
</feature>
<dbReference type="PATRIC" id="fig|537010.4.peg.4808"/>
<dbReference type="Proteomes" id="UP000004416">
    <property type="component" value="Unassembled WGS sequence"/>
</dbReference>
<dbReference type="InterPro" id="IPR014755">
    <property type="entry name" value="Cu-Rt/internalin_Ig-like"/>
</dbReference>
<evidence type="ECO:0000313" key="3">
    <source>
        <dbReference type="EMBL" id="EHL04246.1"/>
    </source>
</evidence>
<dbReference type="Pfam" id="PF04122">
    <property type="entry name" value="CW_binding_2"/>
    <property type="match status" value="3"/>
</dbReference>
<evidence type="ECO:0000256" key="2">
    <source>
        <dbReference type="SAM" id="SignalP"/>
    </source>
</evidence>
<dbReference type="InterPro" id="IPR007253">
    <property type="entry name" value="Cell_wall-bd_2"/>
</dbReference>
<proteinExistence type="predicted"/>
<protein>
    <submittedName>
        <fullName evidence="3">Putative cell wall binding repeat 2</fullName>
    </submittedName>
</protein>
<sequence length="1129" mass="118644">MRGEIHYMNKTKKALASLAIAGMVLSMAPVSVFAADEDTRLAGADRYLTSIKIAEKAYASADTAVVAAGNPNNLVDALAAAPLAAQEDAPIYLTDKADMNDDVVKSMKALGVDKVIVVGAAASKAVVDELKAAGFSVEEVKGAGRVETAEAINKKLTAPAGTFVVGYDGVADAMSVASYAAANNYAIVVANQNGMVNGTVDADYIVGGTTRVKDIAGAKRLAGADRYDTNKQVIAELDFDFGKVYVGNGLTLADALVGSVLAAQTNSPIALTDGKTVKADVASNLTDDSVIVALGGTAAVSNAVVDAVKNPPSTGVFEVESVKASAANAIKVTFGKAADDVEKVTFEVKQGQSNSATAVNVTWNEAKTEATLSKSSNFVSGAYTVSVKTDAKDLGAREITFTEQKVAKIDITSTKLGVVTKTKADGQEQTGYATYKIFDQYGVDITNSALANNVEFQSGVAKSIEGRKGLITLVASDNLNLLSFAGGIVITANDRTSGVSTTATLAATSQIGTLSDIVLNKLVSADGTEKELTVGRSSDIFYIDYTATDISGNPTTNYDLVYEGLILSSENANDSEKVYLTTSNPDVKAKVIKDPQDSSKALIELRAEEGKELTVDTPVIITAMTWTGKTSQLNLTLKKQDEVSKFTLFAPDEAVAHGDTVSVPFVAYDQNGKEITKLKDLQKLVSLNNAEWGENIDGTAKVEFKAENTGTVSVPRVITSTVSRTGHYSSVTINVQKKAYADALSLDTTVLKSLMQSATTEGTIQVAATQTIDFGYDAGGLAVKDQYDRDMDMTTLSDDDNKNYYVEAKSTDEDVIKVEGQAKPGASQIKLTALESGSATVTFKLYERLADGKLRDVDSKSQTLTVVKDDDIKDYVIDAVPDAIYAANGVLGDLKPSTSSAITVNKRVEAFAANPKVYGTTSSGAKIILRGKPVLSASVNSPYFSIAGDIAKGDAGYKGVKVVANKLPDSWTEASTTLDVTVLGADNKVYSVTTDLKSSKATLVAKDIKFEAQTQLEGVTFEDGVLTVKKANIDTVFGSTLDRFAKDSEGVIDAASNGDFVHFYVVDQYGKKGMKFSRFVATEQKDGCANVKVAADGTITGLDSATKGSFKVSAVVGGLVKTIMVKIVD</sequence>
<organism evidence="3 4">
    <name type="scientific">Desulfitobacterium hafniense DP7</name>
    <dbReference type="NCBI Taxonomy" id="537010"/>
    <lineage>
        <taxon>Bacteria</taxon>
        <taxon>Bacillati</taxon>
        <taxon>Bacillota</taxon>
        <taxon>Clostridia</taxon>
        <taxon>Eubacteriales</taxon>
        <taxon>Desulfitobacteriaceae</taxon>
        <taxon>Desulfitobacterium</taxon>
    </lineage>
</organism>
<keyword evidence="1 2" id="KW-0732">Signal</keyword>
<dbReference type="PANTHER" id="PTHR30032:SF8">
    <property type="entry name" value="GERMINATION-SPECIFIC N-ACETYLMURAMOYL-L-ALANINE AMIDASE"/>
    <property type="match status" value="1"/>
</dbReference>